<dbReference type="RefSeq" id="WP_071163779.1">
    <property type="nucleotide sequence ID" value="NZ_CP017812.1"/>
</dbReference>
<dbReference type="PROSITE" id="PS51371">
    <property type="entry name" value="CBS"/>
    <property type="match status" value="1"/>
</dbReference>
<dbReference type="InterPro" id="IPR038076">
    <property type="entry name" value="MgtE_N_sf"/>
</dbReference>
<dbReference type="Gene3D" id="3.10.580.10">
    <property type="entry name" value="CBS-domain"/>
    <property type="match status" value="1"/>
</dbReference>
<feature type="domain" description="CBS" evidence="2">
    <location>
        <begin position="361"/>
        <end position="419"/>
    </location>
</feature>
<evidence type="ECO:0000313" key="3">
    <source>
        <dbReference type="EMBL" id="AOZ72313.1"/>
    </source>
</evidence>
<dbReference type="InterPro" id="IPR046342">
    <property type="entry name" value="CBS_dom_sf"/>
</dbReference>
<dbReference type="Proteomes" id="UP000176288">
    <property type="component" value="Chromosome"/>
</dbReference>
<evidence type="ECO:0000313" key="4">
    <source>
        <dbReference type="Proteomes" id="UP000176288"/>
    </source>
</evidence>
<dbReference type="GO" id="GO:0016020">
    <property type="term" value="C:membrane"/>
    <property type="evidence" value="ECO:0007669"/>
    <property type="project" value="InterPro"/>
</dbReference>
<dbReference type="PANTHER" id="PTHR43773:SF1">
    <property type="entry name" value="MAGNESIUM TRANSPORTER MGTE"/>
    <property type="match status" value="1"/>
</dbReference>
<dbReference type="InterPro" id="IPR000644">
    <property type="entry name" value="CBS_dom"/>
</dbReference>
<dbReference type="Pfam" id="PF26205">
    <property type="entry name" value="SH3_actinomycetes"/>
    <property type="match status" value="1"/>
</dbReference>
<dbReference type="GO" id="GO:0015095">
    <property type="term" value="F:magnesium ion transmembrane transporter activity"/>
    <property type="evidence" value="ECO:0007669"/>
    <property type="project" value="InterPro"/>
</dbReference>
<evidence type="ECO:0000259" key="2">
    <source>
        <dbReference type="PROSITE" id="PS51371"/>
    </source>
</evidence>
<dbReference type="Pfam" id="PF00571">
    <property type="entry name" value="CBS"/>
    <property type="match status" value="1"/>
</dbReference>
<reference evidence="3 4" key="1">
    <citation type="submission" date="2016-10" db="EMBL/GenBank/DDBJ databases">
        <title>Actinomyces aegypiusis sp. nov., isolated from the Aegypius monachus in Qinghai Tibet Plateau China.</title>
        <authorList>
            <person name="Wang Y."/>
        </authorList>
    </citation>
    <scope>NUCLEOTIDE SEQUENCE [LARGE SCALE GENOMIC DNA]</scope>
    <source>
        <strain evidence="3 4">VUL4_3</strain>
    </source>
</reference>
<dbReference type="Pfam" id="PF05239">
    <property type="entry name" value="PRC"/>
    <property type="match status" value="1"/>
</dbReference>
<gene>
    <name evidence="3" type="ORF">BK816_02525</name>
</gene>
<dbReference type="InterPro" id="IPR006668">
    <property type="entry name" value="Mg_transptr_MgtE_intracell_dom"/>
</dbReference>
<dbReference type="STRING" id="1912795.BK816_02525"/>
<dbReference type="Pfam" id="PF03448">
    <property type="entry name" value="MgtE_N"/>
    <property type="match status" value="1"/>
</dbReference>
<dbReference type="KEGG" id="avu:BK816_02525"/>
<dbReference type="SUPFAM" id="SSF158791">
    <property type="entry name" value="MgtE N-terminal domain-like"/>
    <property type="match status" value="1"/>
</dbReference>
<dbReference type="InterPro" id="IPR006669">
    <property type="entry name" value="MgtE_transporter"/>
</dbReference>
<dbReference type="Gene3D" id="1.25.60.10">
    <property type="entry name" value="MgtE N-terminal domain-like"/>
    <property type="match status" value="1"/>
</dbReference>
<organism evidence="3 4">
    <name type="scientific">Boudabousia tangfeifanii</name>
    <dbReference type="NCBI Taxonomy" id="1912795"/>
    <lineage>
        <taxon>Bacteria</taxon>
        <taxon>Bacillati</taxon>
        <taxon>Actinomycetota</taxon>
        <taxon>Actinomycetes</taxon>
        <taxon>Actinomycetales</taxon>
        <taxon>Actinomycetaceae</taxon>
        <taxon>Boudabousia</taxon>
    </lineage>
</organism>
<accession>A0A1D9MJE6</accession>
<name>A0A1D9MJE6_9ACTO</name>
<dbReference type="SUPFAM" id="SSF50346">
    <property type="entry name" value="PRC-barrel domain"/>
    <property type="match status" value="1"/>
</dbReference>
<dbReference type="SUPFAM" id="SSF54631">
    <property type="entry name" value="CBS-domain pair"/>
    <property type="match status" value="1"/>
</dbReference>
<dbReference type="InterPro" id="IPR058838">
    <property type="entry name" value="SH3_actinomycetes"/>
</dbReference>
<dbReference type="CDD" id="cd04606">
    <property type="entry name" value="CBS_pair_Mg_transporter"/>
    <property type="match status" value="1"/>
</dbReference>
<dbReference type="SMART" id="SM00924">
    <property type="entry name" value="MgtE_N"/>
    <property type="match status" value="1"/>
</dbReference>
<dbReference type="EMBL" id="CP017812">
    <property type="protein sequence ID" value="AOZ72313.1"/>
    <property type="molecule type" value="Genomic_DNA"/>
</dbReference>
<keyword evidence="1" id="KW-0129">CBS domain</keyword>
<dbReference type="InterPro" id="IPR027275">
    <property type="entry name" value="PRC-brl_dom"/>
</dbReference>
<sequence length="435" mass="47814">MAQVSQPRKNRTTRIFAGRLVGTPVVDPIGDHVGRVADIVILLRFRGKPRAVGLVVEVGNRRRVFLPFTRVTSMEAGAVIMTGRLDIRRFKQRNAESMAIADIMDRLVEFKDGTGLGRVADIALGQTPQRDWVVEEYYVERVRQSTLGYRRTGESLLVEVGSITGKAIAGLPQDASSLLATLENLKPADLADSLHDLSDQRMIEVAQQLPDDRLADVLEELSDDDRILIITALEDKRAADVLDAMQPDDAADLVSELPEAQQEQLLELMEPEEAEDVRRLLNYAEHTAGGLMTTEPIILPPDATVAMLLANVRREDIPATLAAIVFVTRPPLETPTGKFLGVVHIQRALREPPQTLIGQILDTDVEGVDPETSIGTLTRLMATYNLTAVPVVDEAGKLLGAVSVDDVLDHLMPDDWRDAEDEITDRTIEENAAHG</sequence>
<keyword evidence="4" id="KW-1185">Reference proteome</keyword>
<evidence type="ECO:0000256" key="1">
    <source>
        <dbReference type="PROSITE-ProRule" id="PRU00703"/>
    </source>
</evidence>
<dbReference type="AlphaFoldDB" id="A0A1D9MJE6"/>
<dbReference type="InterPro" id="IPR011033">
    <property type="entry name" value="PRC_barrel-like_sf"/>
</dbReference>
<proteinExistence type="predicted"/>
<protein>
    <submittedName>
        <fullName evidence="3">Magnesium transporter</fullName>
    </submittedName>
</protein>
<dbReference type="PANTHER" id="PTHR43773">
    <property type="entry name" value="MAGNESIUM TRANSPORTER MGTE"/>
    <property type="match status" value="1"/>
</dbReference>
<dbReference type="SMART" id="SM00116">
    <property type="entry name" value="CBS"/>
    <property type="match status" value="1"/>
</dbReference>